<dbReference type="InterPro" id="IPR037126">
    <property type="entry name" value="PdaC/RsiV-like_sf"/>
</dbReference>
<feature type="domain" description="Deacetylase PdaC" evidence="2">
    <location>
        <begin position="36"/>
        <end position="140"/>
    </location>
</feature>
<protein>
    <submittedName>
        <fullName evidence="3">DUF3298 and DUF4163 domain-containing protein</fullName>
    </submittedName>
</protein>
<accession>A0A5C7A2E1</accession>
<evidence type="ECO:0000313" key="3">
    <source>
        <dbReference type="EMBL" id="TXD95872.1"/>
    </source>
</evidence>
<evidence type="ECO:0000259" key="2">
    <source>
        <dbReference type="Pfam" id="PF13739"/>
    </source>
</evidence>
<dbReference type="EMBL" id="VORY01000001">
    <property type="protein sequence ID" value="TXD95872.1"/>
    <property type="molecule type" value="Genomic_DNA"/>
</dbReference>
<evidence type="ECO:0000259" key="1">
    <source>
        <dbReference type="Pfam" id="PF11738"/>
    </source>
</evidence>
<dbReference type="InterPro" id="IPR025303">
    <property type="entry name" value="PdaC"/>
</dbReference>
<proteinExistence type="predicted"/>
<dbReference type="Pfam" id="PF13739">
    <property type="entry name" value="PdaC"/>
    <property type="match status" value="1"/>
</dbReference>
<dbReference type="Proteomes" id="UP000321367">
    <property type="component" value="Unassembled WGS sequence"/>
</dbReference>
<dbReference type="Gene3D" id="3.30.565.40">
    <property type="entry name" value="Fervidobacterium nodosum Rt17-B1 like"/>
    <property type="match status" value="1"/>
</dbReference>
<name>A0A5C7A2E1_9FLAO</name>
<dbReference type="Pfam" id="PF11738">
    <property type="entry name" value="DUF3298"/>
    <property type="match status" value="1"/>
</dbReference>
<evidence type="ECO:0000313" key="4">
    <source>
        <dbReference type="Proteomes" id="UP000321367"/>
    </source>
</evidence>
<sequence length="243" mass="28180">MTFNLLLIGCNKDAPELNFDELNIEQVSELNCNPEEENCTFIGITVPWAMGKDSRSNLLNSHIEDHIIKLIDYQDNKELNSLENLAQTFINDYEASAKEFPEYNIPWEAFVEGNVTYKSEKIISIQFDLALFTGGAHGYTSITYLNFDPESGRLISNKELFSEDFKNFAEERFRKKNDIPENEPINSTGLFFEDDKFQLPQNIGFHENKIVLRYNAYEIASYSEGTIQLEFKMDEVKKFFKIL</sequence>
<dbReference type="OrthoDB" id="594879at2"/>
<dbReference type="Gene3D" id="3.90.640.20">
    <property type="entry name" value="Heat-shock cognate protein, ATPase"/>
    <property type="match status" value="1"/>
</dbReference>
<gene>
    <name evidence="3" type="ORF">ES724_00890</name>
</gene>
<dbReference type="InterPro" id="IPR021729">
    <property type="entry name" value="DUF3298"/>
</dbReference>
<comment type="caution">
    <text evidence="3">The sequence shown here is derived from an EMBL/GenBank/DDBJ whole genome shotgun (WGS) entry which is preliminary data.</text>
</comment>
<keyword evidence="4" id="KW-1185">Reference proteome</keyword>
<organism evidence="3 4">
    <name type="scientific">Gillisia hiemivivida</name>
    <dbReference type="NCBI Taxonomy" id="291190"/>
    <lineage>
        <taxon>Bacteria</taxon>
        <taxon>Pseudomonadati</taxon>
        <taxon>Bacteroidota</taxon>
        <taxon>Flavobacteriia</taxon>
        <taxon>Flavobacteriales</taxon>
        <taxon>Flavobacteriaceae</taxon>
        <taxon>Gillisia</taxon>
    </lineage>
</organism>
<dbReference type="AlphaFoldDB" id="A0A5C7A2E1"/>
<reference evidence="3 4" key="1">
    <citation type="submission" date="2019-08" db="EMBL/GenBank/DDBJ databases">
        <title>Genome sequence of Gillisia hiemivivida IC154 (type strain).</title>
        <authorList>
            <person name="Bowman J.P."/>
        </authorList>
    </citation>
    <scope>NUCLEOTIDE SEQUENCE [LARGE SCALE GENOMIC DNA]</scope>
    <source>
        <strain evidence="3 4">IC154</strain>
    </source>
</reference>
<feature type="domain" description="DUF3298" evidence="1">
    <location>
        <begin position="160"/>
        <end position="231"/>
    </location>
</feature>